<dbReference type="EMBL" id="CAKOGL010000030">
    <property type="protein sequence ID" value="CAH2106952.1"/>
    <property type="molecule type" value="Genomic_DNA"/>
</dbReference>
<accession>A0AAU9V598</accession>
<name>A0AAU9V598_EUPED</name>
<sequence length="75" mass="8703">MLKNQSKDTDQCIVNLKRHWARHAVKNIWSLWCQNAGMATLQWKALMSQIYPSGGCDEPQRAGFCWKKIKSVRNP</sequence>
<proteinExistence type="predicted"/>
<reference evidence="1" key="1">
    <citation type="submission" date="2022-03" db="EMBL/GenBank/DDBJ databases">
        <authorList>
            <person name="Tunstrom K."/>
        </authorList>
    </citation>
    <scope>NUCLEOTIDE SEQUENCE</scope>
</reference>
<evidence type="ECO:0000313" key="2">
    <source>
        <dbReference type="Proteomes" id="UP001153954"/>
    </source>
</evidence>
<dbReference type="AlphaFoldDB" id="A0AAU9V598"/>
<protein>
    <submittedName>
        <fullName evidence="1">Uncharacterized protein</fullName>
    </submittedName>
</protein>
<evidence type="ECO:0000313" key="1">
    <source>
        <dbReference type="EMBL" id="CAH2106952.1"/>
    </source>
</evidence>
<organism evidence="1 2">
    <name type="scientific">Euphydryas editha</name>
    <name type="common">Edith's checkerspot</name>
    <dbReference type="NCBI Taxonomy" id="104508"/>
    <lineage>
        <taxon>Eukaryota</taxon>
        <taxon>Metazoa</taxon>
        <taxon>Ecdysozoa</taxon>
        <taxon>Arthropoda</taxon>
        <taxon>Hexapoda</taxon>
        <taxon>Insecta</taxon>
        <taxon>Pterygota</taxon>
        <taxon>Neoptera</taxon>
        <taxon>Endopterygota</taxon>
        <taxon>Lepidoptera</taxon>
        <taxon>Glossata</taxon>
        <taxon>Ditrysia</taxon>
        <taxon>Papilionoidea</taxon>
        <taxon>Nymphalidae</taxon>
        <taxon>Nymphalinae</taxon>
        <taxon>Euphydryas</taxon>
    </lineage>
</organism>
<dbReference type="Proteomes" id="UP001153954">
    <property type="component" value="Unassembled WGS sequence"/>
</dbReference>
<keyword evidence="2" id="KW-1185">Reference proteome</keyword>
<gene>
    <name evidence="1" type="ORF">EEDITHA_LOCUS21025</name>
</gene>
<comment type="caution">
    <text evidence="1">The sequence shown here is derived from an EMBL/GenBank/DDBJ whole genome shotgun (WGS) entry which is preliminary data.</text>
</comment>